<dbReference type="InterPro" id="IPR036968">
    <property type="entry name" value="Enolpyruvate_Tfrase_sf"/>
</dbReference>
<dbReference type="GO" id="GO:0071555">
    <property type="term" value="P:cell wall organization"/>
    <property type="evidence" value="ECO:0007669"/>
    <property type="project" value="UniProtKB-KW"/>
</dbReference>
<feature type="binding site" evidence="12">
    <location>
        <begin position="22"/>
        <end position="23"/>
    </location>
    <ligand>
        <name>phosphoenolpyruvate</name>
        <dbReference type="ChEBI" id="CHEBI:58702"/>
    </ligand>
</feature>
<evidence type="ECO:0000256" key="4">
    <source>
        <dbReference type="ARBA" id="ARBA00022618"/>
    </source>
</evidence>
<keyword evidence="7 12" id="KW-0573">Peptidoglycan synthesis</keyword>
<comment type="caution">
    <text evidence="14">The sequence shown here is derived from an EMBL/GenBank/DDBJ whole genome shotgun (WGS) entry which is preliminary data.</text>
</comment>
<reference evidence="15" key="1">
    <citation type="submission" date="2017-09" db="EMBL/GenBank/DDBJ databases">
        <title>Depth-based differentiation of microbial function through sediment-hosted aquifers and enrichment of novel symbionts in the deep terrestrial subsurface.</title>
        <authorList>
            <person name="Probst A.J."/>
            <person name="Ladd B."/>
            <person name="Jarett J.K."/>
            <person name="Geller-Mcgrath D.E."/>
            <person name="Sieber C.M.K."/>
            <person name="Emerson J.B."/>
            <person name="Anantharaman K."/>
            <person name="Thomas B.C."/>
            <person name="Malmstrom R."/>
            <person name="Stieglmeier M."/>
            <person name="Klingl A."/>
            <person name="Woyke T."/>
            <person name="Ryan C.M."/>
            <person name="Banfield J.F."/>
        </authorList>
    </citation>
    <scope>NUCLEOTIDE SEQUENCE [LARGE SCALE GENOMIC DNA]</scope>
</reference>
<evidence type="ECO:0000256" key="3">
    <source>
        <dbReference type="ARBA" id="ARBA00022490"/>
    </source>
</evidence>
<keyword evidence="6 12" id="KW-0133">Cell shape</keyword>
<gene>
    <name evidence="12 14" type="primary">murA</name>
    <name evidence="14" type="ORF">COT64_02145</name>
</gene>
<feature type="binding site" evidence="12">
    <location>
        <position position="326"/>
    </location>
    <ligand>
        <name>UDP-N-acetyl-alpha-D-glucosamine</name>
        <dbReference type="ChEBI" id="CHEBI:57705"/>
    </ligand>
</feature>
<dbReference type="GO" id="GO:0009252">
    <property type="term" value="P:peptidoglycan biosynthetic process"/>
    <property type="evidence" value="ECO:0007669"/>
    <property type="project" value="UniProtKB-UniRule"/>
</dbReference>
<dbReference type="Proteomes" id="UP000230775">
    <property type="component" value="Unassembled WGS sequence"/>
</dbReference>
<evidence type="ECO:0000256" key="1">
    <source>
        <dbReference type="ARBA" id="ARBA00004496"/>
    </source>
</evidence>
<comment type="similarity">
    <text evidence="10 12">Belongs to the EPSP synthase family. MurA subfamily.</text>
</comment>
<dbReference type="PANTHER" id="PTHR43783:SF1">
    <property type="entry name" value="UDP-N-ACETYLGLUCOSAMINE 1-CARBOXYVINYLTRANSFERASE"/>
    <property type="match status" value="1"/>
</dbReference>
<dbReference type="GO" id="GO:0051301">
    <property type="term" value="P:cell division"/>
    <property type="evidence" value="ECO:0007669"/>
    <property type="project" value="UniProtKB-KW"/>
</dbReference>
<dbReference type="GO" id="GO:0008360">
    <property type="term" value="P:regulation of cell shape"/>
    <property type="evidence" value="ECO:0007669"/>
    <property type="project" value="UniProtKB-KW"/>
</dbReference>
<evidence type="ECO:0000256" key="12">
    <source>
        <dbReference type="HAMAP-Rule" id="MF_00111"/>
    </source>
</evidence>
<evidence type="ECO:0000256" key="6">
    <source>
        <dbReference type="ARBA" id="ARBA00022960"/>
    </source>
</evidence>
<evidence type="ECO:0000256" key="5">
    <source>
        <dbReference type="ARBA" id="ARBA00022679"/>
    </source>
</evidence>
<dbReference type="InterPro" id="IPR013792">
    <property type="entry name" value="RNA3'P_cycl/enolpyr_Trfase_a/b"/>
</dbReference>
<dbReference type="PANTHER" id="PTHR43783">
    <property type="entry name" value="UDP-N-ACETYLGLUCOSAMINE 1-CARBOXYVINYLTRANSFERASE"/>
    <property type="match status" value="1"/>
</dbReference>
<comment type="subcellular location">
    <subcellularLocation>
        <location evidence="1 12">Cytoplasm</location>
    </subcellularLocation>
</comment>
<organism evidence="14 15">
    <name type="scientific">Candidatus Shapirobacteria bacterium CG09_land_8_20_14_0_10_39_12</name>
    <dbReference type="NCBI Taxonomy" id="1974885"/>
    <lineage>
        <taxon>Bacteria</taxon>
        <taxon>Candidatus Shapironibacteriota</taxon>
    </lineage>
</organism>
<protein>
    <recommendedName>
        <fullName evidence="12">UDP-N-acetylglucosamine 1-carboxyvinyltransferase</fullName>
        <ecNumber evidence="12">2.5.1.7</ecNumber>
    </recommendedName>
    <alternativeName>
        <fullName evidence="12">Enoylpyruvate transferase</fullName>
    </alternativeName>
    <alternativeName>
        <fullName evidence="12">UDP-N-acetylglucosamine enolpyruvyl transferase</fullName>
        <shortName evidence="12">EPT</shortName>
    </alternativeName>
</protein>
<feature type="binding site" evidence="12">
    <location>
        <position position="93"/>
    </location>
    <ligand>
        <name>UDP-N-acetyl-alpha-D-glucosamine</name>
        <dbReference type="ChEBI" id="CHEBI:57705"/>
    </ligand>
</feature>
<keyword evidence="9 12" id="KW-0961">Cell wall biogenesis/degradation</keyword>
<keyword evidence="5 12" id="KW-0808">Transferase</keyword>
<feature type="active site" description="Proton donor" evidence="12">
    <location>
        <position position="117"/>
    </location>
</feature>
<dbReference type="NCBIfam" id="TIGR01072">
    <property type="entry name" value="murA"/>
    <property type="match status" value="1"/>
</dbReference>
<dbReference type="EC" id="2.5.1.7" evidence="12"/>
<dbReference type="HAMAP" id="MF_00111">
    <property type="entry name" value="MurA"/>
    <property type="match status" value="1"/>
</dbReference>
<evidence type="ECO:0000256" key="11">
    <source>
        <dbReference type="ARBA" id="ARBA00047527"/>
    </source>
</evidence>
<dbReference type="InterPro" id="IPR050068">
    <property type="entry name" value="MurA_subfamily"/>
</dbReference>
<evidence type="ECO:0000256" key="7">
    <source>
        <dbReference type="ARBA" id="ARBA00022984"/>
    </source>
</evidence>
<evidence type="ECO:0000256" key="9">
    <source>
        <dbReference type="ARBA" id="ARBA00023316"/>
    </source>
</evidence>
<dbReference type="EMBL" id="PEZI01000044">
    <property type="protein sequence ID" value="PIS14533.1"/>
    <property type="molecule type" value="Genomic_DNA"/>
</dbReference>
<evidence type="ECO:0000259" key="13">
    <source>
        <dbReference type="Pfam" id="PF00275"/>
    </source>
</evidence>
<comment type="function">
    <text evidence="12">Cell wall formation. Adds enolpyruvyl to UDP-N-acetylglucosamine.</text>
</comment>
<proteinExistence type="inferred from homology"/>
<accession>A0A2H0WPG2</accession>
<evidence type="ECO:0000256" key="10">
    <source>
        <dbReference type="ARBA" id="ARBA00038367"/>
    </source>
</evidence>
<dbReference type="GO" id="GO:0008760">
    <property type="term" value="F:UDP-N-acetylglucosamine 1-carboxyvinyltransferase activity"/>
    <property type="evidence" value="ECO:0007669"/>
    <property type="project" value="UniProtKB-UniRule"/>
</dbReference>
<dbReference type="CDD" id="cd01555">
    <property type="entry name" value="UdpNAET"/>
    <property type="match status" value="1"/>
</dbReference>
<dbReference type="GO" id="GO:0005737">
    <property type="term" value="C:cytoplasm"/>
    <property type="evidence" value="ECO:0007669"/>
    <property type="project" value="UniProtKB-SubCell"/>
</dbReference>
<keyword evidence="4 12" id="KW-0132">Cell division</keyword>
<evidence type="ECO:0000313" key="15">
    <source>
        <dbReference type="Proteomes" id="UP000230775"/>
    </source>
</evidence>
<dbReference type="InterPro" id="IPR001986">
    <property type="entry name" value="Enolpyruvate_Tfrase_dom"/>
</dbReference>
<dbReference type="NCBIfam" id="NF006873">
    <property type="entry name" value="PRK09369.1"/>
    <property type="match status" value="1"/>
</dbReference>
<feature type="modified residue" description="2-(S-cysteinyl)pyruvic acid O-phosphothioketal" evidence="12">
    <location>
        <position position="117"/>
    </location>
</feature>
<evidence type="ECO:0000256" key="8">
    <source>
        <dbReference type="ARBA" id="ARBA00023306"/>
    </source>
</evidence>
<keyword evidence="3 12" id="KW-0963">Cytoplasm</keyword>
<keyword evidence="8 12" id="KW-0131">Cell cycle</keyword>
<dbReference type="GO" id="GO:0019277">
    <property type="term" value="P:UDP-N-acetylgalactosamine biosynthetic process"/>
    <property type="evidence" value="ECO:0007669"/>
    <property type="project" value="InterPro"/>
</dbReference>
<evidence type="ECO:0000313" key="14">
    <source>
        <dbReference type="EMBL" id="PIS14533.1"/>
    </source>
</evidence>
<comment type="catalytic activity">
    <reaction evidence="11 12">
        <text>phosphoenolpyruvate + UDP-N-acetyl-alpha-D-glucosamine = UDP-N-acetyl-3-O-(1-carboxyvinyl)-alpha-D-glucosamine + phosphate</text>
        <dbReference type="Rhea" id="RHEA:18681"/>
        <dbReference type="ChEBI" id="CHEBI:43474"/>
        <dbReference type="ChEBI" id="CHEBI:57705"/>
        <dbReference type="ChEBI" id="CHEBI:58702"/>
        <dbReference type="ChEBI" id="CHEBI:68483"/>
        <dbReference type="EC" id="2.5.1.7"/>
    </reaction>
</comment>
<dbReference type="UniPathway" id="UPA00219"/>
<dbReference type="SUPFAM" id="SSF55205">
    <property type="entry name" value="EPT/RTPC-like"/>
    <property type="match status" value="1"/>
</dbReference>
<dbReference type="AlphaFoldDB" id="A0A2H0WPG2"/>
<comment type="caution">
    <text evidence="12">Lacks conserved residue(s) required for the propagation of feature annotation.</text>
</comment>
<comment type="pathway">
    <text evidence="2 12">Cell wall biogenesis; peptidoglycan biosynthesis.</text>
</comment>
<evidence type="ECO:0000256" key="2">
    <source>
        <dbReference type="ARBA" id="ARBA00004752"/>
    </source>
</evidence>
<feature type="binding site" evidence="12">
    <location>
        <position position="304"/>
    </location>
    <ligand>
        <name>UDP-N-acetyl-alpha-D-glucosamine</name>
        <dbReference type="ChEBI" id="CHEBI:57705"/>
    </ligand>
</feature>
<sequence length="440" mass="48014">MDRFTIKGGIPLKGEVGLCGAKNSGFKLMIASLYSQKPCVIRNFSKIGDVLTTAEIINELGGKVEFGENHILEVSSQGLTKPEFSQKSGKLSRASTYFVGPLLYRFGKAVLPIPGGCKIGRRPLDRHIEGFKALGAEVKVTADVYEISGRLKGGQFKFSKNTHGGTDVLLIAAAAAEGETVLENAAAEPEVDDLIAFLNSIGAKIKRVEPRTIIVQGVKEFHETSYTVMPDRNEAVTFACGALATKGDVFVKQADPKVLSAFLEAVEKIGGGYEIVKDGIRFFHQGELKALNIVTKPYPGFMTDWMAIWMILMTQTKGECIVHETIFENRFAFVEGLKKMGADIELFNPVVPNPDEIYNFNITDDKPEYFHAARVNGPTILHGLNQEITDVRAGASLILASLIAEGESELTGVEHVDRGYENLDGRLCSLGANIKRIKNE</sequence>
<feature type="domain" description="Enolpyruvate transferase" evidence="13">
    <location>
        <begin position="7"/>
        <end position="423"/>
    </location>
</feature>
<dbReference type="Pfam" id="PF00275">
    <property type="entry name" value="EPSP_synthase"/>
    <property type="match status" value="1"/>
</dbReference>
<dbReference type="InterPro" id="IPR005750">
    <property type="entry name" value="UDP_GlcNAc_COvinyl_MurA"/>
</dbReference>
<name>A0A2H0WPG2_9BACT</name>
<keyword evidence="12" id="KW-0670">Pyruvate</keyword>
<dbReference type="Gene3D" id="3.65.10.10">
    <property type="entry name" value="Enolpyruvate transferase domain"/>
    <property type="match status" value="2"/>
</dbReference>